<comment type="caution">
    <text evidence="2">The sequence shown here is derived from an EMBL/GenBank/DDBJ whole genome shotgun (WGS) entry which is preliminary data.</text>
</comment>
<keyword evidence="1" id="KW-0732">Signal</keyword>
<dbReference type="InterPro" id="IPR051200">
    <property type="entry name" value="Host-pathogen_enzymatic-act"/>
</dbReference>
<protein>
    <recommendedName>
        <fullName evidence="4">DNA-binding beta-propeller fold protein YncE</fullName>
    </recommendedName>
</protein>
<evidence type="ECO:0000313" key="2">
    <source>
        <dbReference type="EMBL" id="PRY55454.1"/>
    </source>
</evidence>
<evidence type="ECO:0000256" key="1">
    <source>
        <dbReference type="SAM" id="SignalP"/>
    </source>
</evidence>
<evidence type="ECO:0000313" key="3">
    <source>
        <dbReference type="Proteomes" id="UP000238034"/>
    </source>
</evidence>
<feature type="chain" id="PRO_5015702716" description="DNA-binding beta-propeller fold protein YncE" evidence="1">
    <location>
        <begin position="26"/>
        <end position="360"/>
    </location>
</feature>
<organism evidence="2 3">
    <name type="scientific">Arcticibacter pallidicorallinus</name>
    <dbReference type="NCBI Taxonomy" id="1259464"/>
    <lineage>
        <taxon>Bacteria</taxon>
        <taxon>Pseudomonadati</taxon>
        <taxon>Bacteroidota</taxon>
        <taxon>Sphingobacteriia</taxon>
        <taxon>Sphingobacteriales</taxon>
        <taxon>Sphingobacteriaceae</taxon>
        <taxon>Arcticibacter</taxon>
    </lineage>
</organism>
<reference evidence="2 3" key="1">
    <citation type="submission" date="2018-03" db="EMBL/GenBank/DDBJ databases">
        <title>Genomic Encyclopedia of Type Strains, Phase III (KMG-III): the genomes of soil and plant-associated and newly described type strains.</title>
        <authorList>
            <person name="Whitman W."/>
        </authorList>
    </citation>
    <scope>NUCLEOTIDE SEQUENCE [LARGE SCALE GENOMIC DNA]</scope>
    <source>
        <strain evidence="2 3">CGMCC 1.9313</strain>
    </source>
</reference>
<evidence type="ECO:0008006" key="4">
    <source>
        <dbReference type="Google" id="ProtNLM"/>
    </source>
</evidence>
<dbReference type="Pfam" id="PF16819">
    <property type="entry name" value="DUF5074"/>
    <property type="match status" value="1"/>
</dbReference>
<gene>
    <name evidence="2" type="ORF">B0I27_101424</name>
</gene>
<proteinExistence type="predicted"/>
<keyword evidence="3" id="KW-1185">Reference proteome</keyword>
<dbReference type="Proteomes" id="UP000238034">
    <property type="component" value="Unassembled WGS sequence"/>
</dbReference>
<dbReference type="OrthoDB" id="792648at2"/>
<dbReference type="InterPro" id="IPR031815">
    <property type="entry name" value="DUF5074"/>
</dbReference>
<dbReference type="PROSITE" id="PS51257">
    <property type="entry name" value="PROKAR_LIPOPROTEIN"/>
    <property type="match status" value="1"/>
</dbReference>
<dbReference type="InterPro" id="IPR011048">
    <property type="entry name" value="Haem_d1_sf"/>
</dbReference>
<sequence>MKHNYLIRNLTFAMAFLLIGLSACKKDSLQTKSDPETAGVYLLHEGTWNMQNSGIDFYDIKKDTVIADYFKKVNGYNLGESAVQLKQYGNKIYCIVSGTDGASESFLEVLDPSSLKSIKRIPFFKGTEVYLPRSIAFAGTKAYVAGFDGYIRRIDTASLTIDKEVQTGGTLEGLAIANGKLYAANSDRFWTGSGSTISIVDLNSFTKLKEIEVGSNPKYIDVAPDGNLFVTVPGIGGNNYTFKKINTKTDVVTASHKMEVDIFTVAGNSGYAAVGQWGQREVMTFNTSTGEMAGNFATGTTSITTPYGITVNSLNGDVLITDSGKFGDATGMAYCFKSDGTLAYKFRTGQSPQQAVFIYK</sequence>
<dbReference type="EMBL" id="PVTH01000001">
    <property type="protein sequence ID" value="PRY55454.1"/>
    <property type="molecule type" value="Genomic_DNA"/>
</dbReference>
<dbReference type="PANTHER" id="PTHR47197">
    <property type="entry name" value="PROTEIN NIRF"/>
    <property type="match status" value="1"/>
</dbReference>
<dbReference type="PANTHER" id="PTHR47197:SF3">
    <property type="entry name" value="DIHYDRO-HEME D1 DEHYDROGENASE"/>
    <property type="match status" value="1"/>
</dbReference>
<dbReference type="InterPro" id="IPR015943">
    <property type="entry name" value="WD40/YVTN_repeat-like_dom_sf"/>
</dbReference>
<name>A0A2T0UC38_9SPHI</name>
<dbReference type="AlphaFoldDB" id="A0A2T0UC38"/>
<dbReference type="Gene3D" id="2.130.10.10">
    <property type="entry name" value="YVTN repeat-like/Quinoprotein amine dehydrogenase"/>
    <property type="match status" value="1"/>
</dbReference>
<accession>A0A2T0UC38</accession>
<dbReference type="SUPFAM" id="SSF51004">
    <property type="entry name" value="C-terminal (heme d1) domain of cytochrome cd1-nitrite reductase"/>
    <property type="match status" value="1"/>
</dbReference>
<feature type="signal peptide" evidence="1">
    <location>
        <begin position="1"/>
        <end position="25"/>
    </location>
</feature>
<dbReference type="RefSeq" id="WP_106290879.1">
    <property type="nucleotide sequence ID" value="NZ_PVTH01000001.1"/>
</dbReference>